<dbReference type="SUPFAM" id="SSF53474">
    <property type="entry name" value="alpha/beta-Hydrolases"/>
    <property type="match status" value="1"/>
</dbReference>
<evidence type="ECO:0000256" key="1">
    <source>
        <dbReference type="ARBA" id="ARBA00010088"/>
    </source>
</evidence>
<gene>
    <name evidence="6" type="ORF">V1633_08025</name>
</gene>
<name>A0ABU7RPP2_9ACTN</name>
<dbReference type="InterPro" id="IPR000073">
    <property type="entry name" value="AB_hydrolase_1"/>
</dbReference>
<organism evidence="6 7">
    <name type="scientific">Plantactinospora sonchi</name>
    <dbReference type="NCBI Taxonomy" id="1544735"/>
    <lineage>
        <taxon>Bacteria</taxon>
        <taxon>Bacillati</taxon>
        <taxon>Actinomycetota</taxon>
        <taxon>Actinomycetes</taxon>
        <taxon>Micromonosporales</taxon>
        <taxon>Micromonosporaceae</taxon>
        <taxon>Plantactinospora</taxon>
    </lineage>
</organism>
<dbReference type="Pfam" id="PF08386">
    <property type="entry name" value="Abhydrolase_4"/>
    <property type="match status" value="1"/>
</dbReference>
<dbReference type="EMBL" id="JAZGQK010000006">
    <property type="protein sequence ID" value="MEE6258439.1"/>
    <property type="molecule type" value="Genomic_DNA"/>
</dbReference>
<dbReference type="InterPro" id="IPR013595">
    <property type="entry name" value="Pept_S33_TAP-like_C"/>
</dbReference>
<evidence type="ECO:0000313" key="7">
    <source>
        <dbReference type="Proteomes" id="UP001332243"/>
    </source>
</evidence>
<evidence type="ECO:0000256" key="2">
    <source>
        <dbReference type="ARBA" id="ARBA00022801"/>
    </source>
</evidence>
<dbReference type="InterPro" id="IPR051601">
    <property type="entry name" value="Serine_prot/Carboxylest_S33"/>
</dbReference>
<keyword evidence="7" id="KW-1185">Reference proteome</keyword>
<reference evidence="6 7" key="1">
    <citation type="submission" date="2024-01" db="EMBL/GenBank/DDBJ databases">
        <title>Genome insights into Plantactinospora sonchi sp. nov.</title>
        <authorList>
            <person name="Wang L."/>
        </authorList>
    </citation>
    <scope>NUCLEOTIDE SEQUENCE [LARGE SCALE GENOMIC DNA]</scope>
    <source>
        <strain evidence="6 7">NEAU-QY2</strain>
    </source>
</reference>
<evidence type="ECO:0000259" key="5">
    <source>
        <dbReference type="Pfam" id="PF08386"/>
    </source>
</evidence>
<feature type="domain" description="AB hydrolase-1" evidence="4">
    <location>
        <begin position="99"/>
        <end position="293"/>
    </location>
</feature>
<dbReference type="RefSeq" id="WP_331213550.1">
    <property type="nucleotide sequence ID" value="NZ_JAZGQK010000006.1"/>
</dbReference>
<dbReference type="Pfam" id="PF00561">
    <property type="entry name" value="Abhydrolase_1"/>
    <property type="match status" value="1"/>
</dbReference>
<comment type="similarity">
    <text evidence="1">Belongs to the peptidase S33 family.</text>
</comment>
<dbReference type="InterPro" id="IPR029058">
    <property type="entry name" value="AB_hydrolase_fold"/>
</dbReference>
<feature type="domain" description="Peptidase S33 tripeptidyl aminopeptidase-like C-terminal" evidence="5">
    <location>
        <begin position="410"/>
        <end position="500"/>
    </location>
</feature>
<evidence type="ECO:0000313" key="6">
    <source>
        <dbReference type="EMBL" id="MEE6258439.1"/>
    </source>
</evidence>
<dbReference type="PANTHER" id="PTHR43248">
    <property type="entry name" value="2-SUCCINYL-6-HYDROXY-2,4-CYCLOHEXADIENE-1-CARBOXYLATE SYNTHASE"/>
    <property type="match status" value="1"/>
</dbReference>
<accession>A0ABU7RPP2</accession>
<sequence>MLPRSKPVRVTARTTAWGTTLLAAVTVTGLLGFPGAGTAASRAVPTSPSISWQPCAQDATAQCGTLAVPVDWDHPDGPTFDLALARRTAPERADRVGTLFFGPGGPGDSGVSRVADPDNFRRFSPELQRRFDIVSFDPRGVGASSPVRCSTGLLDQRPAPVLTSQADFDNTVAYNRRLWQDCRERTGPVFDHVDTSSMARDLDAVRAALGEERLTYQGSSYGSLLGQRYAELFPHRVRAMALESVMDHSLGTREFLHTQTAAAQDSFDAFVAWCDRTEDCALYGQDIQAVWADLMDRAGRGELPDPQNPSAALTPYALSGALAVRPLYDPDYPALARTINTLSTTGPAPVGQARDGVPTGRTAPTTANPMPIFCQDWNLPIRDYREYAARLREMARIGSDLPYPRALAGVESCLGTPPADHPQHRPRIRTGQPLLLLNAVHDPVTGYDWATSVARQLGRHAVLLSYEGAGHGVYNATSCTRDTVDRYLIRLTVPAHGTRCPAAEPAPAASAG</sequence>
<keyword evidence="2 6" id="KW-0378">Hydrolase</keyword>
<dbReference type="Proteomes" id="UP001332243">
    <property type="component" value="Unassembled WGS sequence"/>
</dbReference>
<dbReference type="GO" id="GO:0016787">
    <property type="term" value="F:hydrolase activity"/>
    <property type="evidence" value="ECO:0007669"/>
    <property type="project" value="UniProtKB-KW"/>
</dbReference>
<evidence type="ECO:0000256" key="3">
    <source>
        <dbReference type="SAM" id="MobiDB-lite"/>
    </source>
</evidence>
<protein>
    <submittedName>
        <fullName evidence="6">Alpha/beta hydrolase</fullName>
    </submittedName>
</protein>
<evidence type="ECO:0000259" key="4">
    <source>
        <dbReference type="Pfam" id="PF00561"/>
    </source>
</evidence>
<feature type="region of interest" description="Disordered" evidence="3">
    <location>
        <begin position="346"/>
        <end position="365"/>
    </location>
</feature>
<proteinExistence type="inferred from homology"/>
<comment type="caution">
    <text evidence="6">The sequence shown here is derived from an EMBL/GenBank/DDBJ whole genome shotgun (WGS) entry which is preliminary data.</text>
</comment>
<dbReference type="Gene3D" id="3.40.50.1820">
    <property type="entry name" value="alpha/beta hydrolase"/>
    <property type="match status" value="1"/>
</dbReference>
<dbReference type="PANTHER" id="PTHR43248:SF25">
    <property type="entry name" value="AB HYDROLASE-1 DOMAIN-CONTAINING PROTEIN-RELATED"/>
    <property type="match status" value="1"/>
</dbReference>